<evidence type="ECO:0000256" key="6">
    <source>
        <dbReference type="SAM" id="Coils"/>
    </source>
</evidence>
<protein>
    <submittedName>
        <fullName evidence="10">Serine/threonine-protein kinase</fullName>
        <ecNumber evidence="10">2.7.-.-</ecNumber>
    </submittedName>
</protein>
<gene>
    <name evidence="10" type="ORF">RESH_05555</name>
</gene>
<keyword evidence="8" id="KW-0472">Membrane</keyword>
<organism evidence="10 11">
    <name type="scientific">Rhodopirellula europaea SH398</name>
    <dbReference type="NCBI Taxonomy" id="1263868"/>
    <lineage>
        <taxon>Bacteria</taxon>
        <taxon>Pseudomonadati</taxon>
        <taxon>Planctomycetota</taxon>
        <taxon>Planctomycetia</taxon>
        <taxon>Pirellulales</taxon>
        <taxon>Pirellulaceae</taxon>
        <taxon>Rhodopirellula</taxon>
    </lineage>
</organism>
<dbReference type="InterPro" id="IPR011009">
    <property type="entry name" value="Kinase-like_dom_sf"/>
</dbReference>
<accession>M5S8C3</accession>
<keyword evidence="4 5" id="KW-0067">ATP-binding</keyword>
<evidence type="ECO:0000313" key="10">
    <source>
        <dbReference type="EMBL" id="EMI23897.1"/>
    </source>
</evidence>
<sequence length="1006" mass="112637">MNDPDASNPESTGRFGVPASESDGLDNNTQPSNSRGDDSWSDPGSRNSGSSRKSRSRSRRRRKGNASASHPIHEETIGANSTDQSRSSAKMPRPKESINDPADRYECLEEVGRGGWGVVEKAVDRQLDREVAVKRFCDANDVTEQERQRFLHEAKVTSQLQHPGIVPVHEMGDRRDAFYVMKLLDGVTFSQSIQDHHRLHKSAGRKTRFQFGESLEPLLQRFVDICNAVAYAHQRGVIHRDLKPSNVMISGFGETVVLDWGLAQSVEQNEHLELDQTQETLRHRPADVSSLFEPDGTVVGTPAYMSPEQARGEVSRINRSSDLYSLGVILFTIVAGRNPYHGQPVKRILEQVRKASCPDLRLSQPLVPLPLLSIVRKAMSSSQHDRYENAEDLANDVRRFIAGDSVSVYRENWVDKGVRWCRHHQSIAATVSLAGTGLLLAAILFGVFIHRAHRAERMARIEAQQAHREAILNLSEALDATDTWLIELSGSLQFYPGMAPLRSNLLDRAIDQYDQIANQNIASRNQTPTDQVFDDFDLAESSRQTKRLALLQRIKTHLRLGDLHRITNDFDQAKQQYATAEKLLQRVDVDTDELQVTLASSSRADNSFATQLKIESIHSLIGQVLTNDTSPLSDATKQRVVTARRWLTQRLPQSSDLLDAQSHNSLPHTIGQIASAAVRLELATHALRGPSASTLWDESSYLRAIETARWLTQRRGTLSDRRLSENIQTDNCRRLTHSGSHRLAEAAWTQLIVDLQQWLSSEPDRIDYMQSCAHALLQRGNCRVHMEHQADAVEDFRASIQTLDNAWRLTDDDGFYRVNLATAENNLGQLLTRGSERDPELAGKLLRQSLQTYEALLREEVTADLLRRYAQTHHALAVLAVESNTIEQGDLAEGLDHAKQSKAAFDILKDYEPLTVDETLSCMQLSLMLASTPNSTDSDHSAQPHISDFHTHLQSLSMETLNDEQRQRADQLQNNLASLMQETATTNLIGTIDNTVSVDTDSDGSE</sequence>
<dbReference type="RefSeq" id="WP_008671613.1">
    <property type="nucleotide sequence ID" value="NZ_ANOF01000180.1"/>
</dbReference>
<feature type="compositionally biased region" description="Basic and acidic residues" evidence="7">
    <location>
        <begin position="93"/>
        <end position="103"/>
    </location>
</feature>
<dbReference type="Gene3D" id="1.25.40.10">
    <property type="entry name" value="Tetratricopeptide repeat domain"/>
    <property type="match status" value="1"/>
</dbReference>
<dbReference type="CDD" id="cd14014">
    <property type="entry name" value="STKc_PknB_like"/>
    <property type="match status" value="1"/>
</dbReference>
<feature type="region of interest" description="Disordered" evidence="7">
    <location>
        <begin position="1"/>
        <end position="103"/>
    </location>
</feature>
<dbReference type="AlphaFoldDB" id="M5S8C3"/>
<dbReference type="EC" id="2.7.-.-" evidence="10"/>
<evidence type="ECO:0000256" key="5">
    <source>
        <dbReference type="PROSITE-ProRule" id="PRU10141"/>
    </source>
</evidence>
<dbReference type="SUPFAM" id="SSF48452">
    <property type="entry name" value="TPR-like"/>
    <property type="match status" value="1"/>
</dbReference>
<evidence type="ECO:0000313" key="11">
    <source>
        <dbReference type="Proteomes" id="UP000011996"/>
    </source>
</evidence>
<reference evidence="10 11" key="1">
    <citation type="journal article" date="2013" name="Mar. Genomics">
        <title>Expression of sulfatases in Rhodopirellula baltica and the diversity of sulfatases in the genus Rhodopirellula.</title>
        <authorList>
            <person name="Wegner C.E."/>
            <person name="Richter-Heitmann T."/>
            <person name="Klindworth A."/>
            <person name="Klockow C."/>
            <person name="Richter M."/>
            <person name="Achstetter T."/>
            <person name="Glockner F.O."/>
            <person name="Harder J."/>
        </authorList>
    </citation>
    <scope>NUCLEOTIDE SEQUENCE [LARGE SCALE GENOMIC DNA]</scope>
    <source>
        <strain evidence="10 11">SH398</strain>
    </source>
</reference>
<keyword evidence="8" id="KW-1133">Transmembrane helix</keyword>
<evidence type="ECO:0000256" key="8">
    <source>
        <dbReference type="SAM" id="Phobius"/>
    </source>
</evidence>
<dbReference type="PANTHER" id="PTHR43289">
    <property type="entry name" value="MITOGEN-ACTIVATED PROTEIN KINASE KINASE KINASE 20-RELATED"/>
    <property type="match status" value="1"/>
</dbReference>
<evidence type="ECO:0000256" key="3">
    <source>
        <dbReference type="ARBA" id="ARBA00022777"/>
    </source>
</evidence>
<dbReference type="InterPro" id="IPR000719">
    <property type="entry name" value="Prot_kinase_dom"/>
</dbReference>
<evidence type="ECO:0000256" key="2">
    <source>
        <dbReference type="ARBA" id="ARBA00022741"/>
    </source>
</evidence>
<evidence type="ECO:0000256" key="1">
    <source>
        <dbReference type="ARBA" id="ARBA00022679"/>
    </source>
</evidence>
<dbReference type="STRING" id="1263868.RESH_05555"/>
<feature type="domain" description="Protein kinase" evidence="9">
    <location>
        <begin position="105"/>
        <end position="401"/>
    </location>
</feature>
<keyword evidence="6" id="KW-0175">Coiled coil</keyword>
<proteinExistence type="predicted"/>
<feature type="binding site" evidence="5">
    <location>
        <position position="134"/>
    </location>
    <ligand>
        <name>ATP</name>
        <dbReference type="ChEBI" id="CHEBI:30616"/>
    </ligand>
</feature>
<keyword evidence="3 10" id="KW-0418">Kinase</keyword>
<keyword evidence="2 5" id="KW-0547">Nucleotide-binding</keyword>
<dbReference type="Proteomes" id="UP000011996">
    <property type="component" value="Unassembled WGS sequence"/>
</dbReference>
<dbReference type="InterPro" id="IPR017441">
    <property type="entry name" value="Protein_kinase_ATP_BS"/>
</dbReference>
<comment type="caution">
    <text evidence="10">The sequence shown here is derived from an EMBL/GenBank/DDBJ whole genome shotgun (WGS) entry which is preliminary data.</text>
</comment>
<feature type="compositionally biased region" description="Polar residues" evidence="7">
    <location>
        <begin position="78"/>
        <end position="88"/>
    </location>
</feature>
<evidence type="ECO:0000256" key="7">
    <source>
        <dbReference type="SAM" id="MobiDB-lite"/>
    </source>
</evidence>
<evidence type="ECO:0000259" key="9">
    <source>
        <dbReference type="PROSITE" id="PS50011"/>
    </source>
</evidence>
<feature type="compositionally biased region" description="Polar residues" evidence="7">
    <location>
        <begin position="25"/>
        <end position="34"/>
    </location>
</feature>
<dbReference type="PROSITE" id="PS50011">
    <property type="entry name" value="PROTEIN_KINASE_DOM"/>
    <property type="match status" value="1"/>
</dbReference>
<dbReference type="PANTHER" id="PTHR43289:SF6">
    <property type="entry name" value="SERINE_THREONINE-PROTEIN KINASE NEKL-3"/>
    <property type="match status" value="1"/>
</dbReference>
<feature type="compositionally biased region" description="Basic residues" evidence="7">
    <location>
        <begin position="52"/>
        <end position="64"/>
    </location>
</feature>
<name>M5S8C3_9BACT</name>
<dbReference type="GO" id="GO:0005524">
    <property type="term" value="F:ATP binding"/>
    <property type="evidence" value="ECO:0007669"/>
    <property type="project" value="UniProtKB-UniRule"/>
</dbReference>
<dbReference type="Gene3D" id="1.10.510.10">
    <property type="entry name" value="Transferase(Phosphotransferase) domain 1"/>
    <property type="match status" value="1"/>
</dbReference>
<feature type="coiled-coil region" evidence="6">
    <location>
        <begin position="955"/>
        <end position="982"/>
    </location>
</feature>
<dbReference type="SUPFAM" id="SSF56112">
    <property type="entry name" value="Protein kinase-like (PK-like)"/>
    <property type="match status" value="1"/>
</dbReference>
<feature type="transmembrane region" description="Helical" evidence="8">
    <location>
        <begin position="427"/>
        <end position="449"/>
    </location>
</feature>
<dbReference type="Pfam" id="PF00069">
    <property type="entry name" value="Pkinase"/>
    <property type="match status" value="1"/>
</dbReference>
<dbReference type="OrthoDB" id="292616at2"/>
<dbReference type="PATRIC" id="fig|1263868.3.peg.6022"/>
<keyword evidence="8" id="KW-0812">Transmembrane</keyword>
<dbReference type="EMBL" id="ANOF01000180">
    <property type="protein sequence ID" value="EMI23897.1"/>
    <property type="molecule type" value="Genomic_DNA"/>
</dbReference>
<evidence type="ECO:0000256" key="4">
    <source>
        <dbReference type="ARBA" id="ARBA00022840"/>
    </source>
</evidence>
<dbReference type="PROSITE" id="PS00107">
    <property type="entry name" value="PROTEIN_KINASE_ATP"/>
    <property type="match status" value="1"/>
</dbReference>
<dbReference type="Gene3D" id="3.30.200.20">
    <property type="entry name" value="Phosphorylase Kinase, domain 1"/>
    <property type="match status" value="1"/>
</dbReference>
<dbReference type="InterPro" id="IPR008271">
    <property type="entry name" value="Ser/Thr_kinase_AS"/>
</dbReference>
<dbReference type="InterPro" id="IPR011990">
    <property type="entry name" value="TPR-like_helical_dom_sf"/>
</dbReference>
<dbReference type="SMART" id="SM00220">
    <property type="entry name" value="S_TKc"/>
    <property type="match status" value="1"/>
</dbReference>
<dbReference type="PROSITE" id="PS00108">
    <property type="entry name" value="PROTEIN_KINASE_ST"/>
    <property type="match status" value="1"/>
</dbReference>
<dbReference type="GO" id="GO:0004674">
    <property type="term" value="F:protein serine/threonine kinase activity"/>
    <property type="evidence" value="ECO:0007669"/>
    <property type="project" value="TreeGrafter"/>
</dbReference>
<keyword evidence="1 10" id="KW-0808">Transferase</keyword>